<proteinExistence type="predicted"/>
<reference evidence="2 3" key="1">
    <citation type="submission" date="2015-01" db="EMBL/GenBank/DDBJ databases">
        <title>Genome of allotetraploid Gossypium barbadense reveals genomic plasticity and fiber elongation in cotton evolution.</title>
        <authorList>
            <person name="Chen X."/>
            <person name="Liu X."/>
            <person name="Zhao B."/>
            <person name="Zheng H."/>
            <person name="Hu Y."/>
            <person name="Lu G."/>
            <person name="Yang C."/>
            <person name="Chen J."/>
            <person name="Shan C."/>
            <person name="Zhang L."/>
            <person name="Zhou Y."/>
            <person name="Wang L."/>
            <person name="Guo W."/>
            <person name="Bai Y."/>
            <person name="Ruan J."/>
            <person name="Shangguan X."/>
            <person name="Mao Y."/>
            <person name="Jiang J."/>
            <person name="Zhu Y."/>
            <person name="Lei J."/>
            <person name="Kang H."/>
            <person name="Chen S."/>
            <person name="He X."/>
            <person name="Wang R."/>
            <person name="Wang Y."/>
            <person name="Chen J."/>
            <person name="Wang L."/>
            <person name="Yu S."/>
            <person name="Wang B."/>
            <person name="Wei J."/>
            <person name="Song S."/>
            <person name="Lu X."/>
            <person name="Gao Z."/>
            <person name="Gu W."/>
            <person name="Deng X."/>
            <person name="Ma D."/>
            <person name="Wang S."/>
            <person name="Liang W."/>
            <person name="Fang L."/>
            <person name="Cai C."/>
            <person name="Zhu X."/>
            <person name="Zhou B."/>
            <person name="Zhang Y."/>
            <person name="Chen Z."/>
            <person name="Xu S."/>
            <person name="Zhu R."/>
            <person name="Wang S."/>
            <person name="Zhang T."/>
            <person name="Zhao G."/>
        </authorList>
    </citation>
    <scope>NUCLEOTIDE SEQUENCE [LARGE SCALE GENOMIC DNA]</scope>
    <source>
        <strain evidence="3">cv. Xinhai21</strain>
        <tissue evidence="2">Leaf</tissue>
    </source>
</reference>
<name>A0A2P5WNN9_GOSBA</name>
<gene>
    <name evidence="2" type="ORF">GOBAR_AA27955</name>
</gene>
<sequence>MSSHEDSVCRVLRAGFTALPYDQVHLVASHNRVKVRRFGSFLEFEPQGFSLNRWRPGDSEEVALFVGVLPKVIASVWVGRDSKDTSSTSDNISCELNKAMDIDSLVTEVHKKWKTIAGVVRISSMSNKERGSVGLECQCKRRSNPVGIIATLAGTQKLARALEQRDKMMDENETINNSNVNLQECLSIVEIKAEGLEQELITERESKKALQAELNGAIEEYTTEKDRIVRECHDQMGSMLREQRVALEDFKKKKIENIIHFISRLYLNTLLYAQVATSPFDICKVDLDALADFNVVARSFVLYDYVGGCGISPARLSMIVGSFSLVNYVEGYGFSPMGLSMTAWSFALTNYVRGSSSTGSFAIANCTRGCCFFPASLSTTIRSFVLANFVGGCDSSLASLSTTIGNFAFANCVGGCDSLHLSLSTTIRSFSLVNCVRGFGFFPVNLKTIARSFAITNYAGAATLRLRALTKAWSFALTICSGGCGSSPKSLRTTARSFTFANCFEGCSCSSTILCTTAAECY</sequence>
<dbReference type="Proteomes" id="UP000239757">
    <property type="component" value="Unassembled WGS sequence"/>
</dbReference>
<dbReference type="AlphaFoldDB" id="A0A2P5WNN9"/>
<organism evidence="2 3">
    <name type="scientific">Gossypium barbadense</name>
    <name type="common">Sea Island cotton</name>
    <name type="synonym">Hibiscus barbadensis</name>
    <dbReference type="NCBI Taxonomy" id="3634"/>
    <lineage>
        <taxon>Eukaryota</taxon>
        <taxon>Viridiplantae</taxon>
        <taxon>Streptophyta</taxon>
        <taxon>Embryophyta</taxon>
        <taxon>Tracheophyta</taxon>
        <taxon>Spermatophyta</taxon>
        <taxon>Magnoliopsida</taxon>
        <taxon>eudicotyledons</taxon>
        <taxon>Gunneridae</taxon>
        <taxon>Pentapetalae</taxon>
        <taxon>rosids</taxon>
        <taxon>malvids</taxon>
        <taxon>Malvales</taxon>
        <taxon>Malvaceae</taxon>
        <taxon>Malvoideae</taxon>
        <taxon>Gossypium</taxon>
    </lineage>
</organism>
<dbReference type="EMBL" id="KZ666979">
    <property type="protein sequence ID" value="PPR92719.1"/>
    <property type="molecule type" value="Genomic_DNA"/>
</dbReference>
<keyword evidence="1" id="KW-0175">Coiled coil</keyword>
<protein>
    <submittedName>
        <fullName evidence="2">Uncharacterized protein</fullName>
    </submittedName>
</protein>
<feature type="coiled-coil region" evidence="1">
    <location>
        <begin position="158"/>
        <end position="227"/>
    </location>
</feature>
<evidence type="ECO:0000256" key="1">
    <source>
        <dbReference type="SAM" id="Coils"/>
    </source>
</evidence>
<evidence type="ECO:0000313" key="3">
    <source>
        <dbReference type="Proteomes" id="UP000239757"/>
    </source>
</evidence>
<accession>A0A2P5WNN9</accession>
<evidence type="ECO:0000313" key="2">
    <source>
        <dbReference type="EMBL" id="PPR92719.1"/>
    </source>
</evidence>